<accession>A0A9Q0S8U5</accession>
<proteinExistence type="predicted"/>
<gene>
    <name evidence="1" type="ORF">Bhyg_03551</name>
</gene>
<comment type="caution">
    <text evidence="1">The sequence shown here is derived from an EMBL/GenBank/DDBJ whole genome shotgun (WGS) entry which is preliminary data.</text>
</comment>
<evidence type="ECO:0000313" key="2">
    <source>
        <dbReference type="Proteomes" id="UP001151699"/>
    </source>
</evidence>
<sequence length="155" mass="18240">MNLEIAGQQIGKNDIRKKKLSDKKTKRLVFISGESNPLMFLKEFESSTDVKTEKDKMYKLLDFVDECHRGEFTKLYFTRDWITIKSAFLKLYSLPFVENKKKELISDFEESESLRSFFERKLLSLSKFTTLPFINQVEMVINDLPVEVSAMFIVE</sequence>
<organism evidence="1 2">
    <name type="scientific">Pseudolycoriella hygida</name>
    <dbReference type="NCBI Taxonomy" id="35572"/>
    <lineage>
        <taxon>Eukaryota</taxon>
        <taxon>Metazoa</taxon>
        <taxon>Ecdysozoa</taxon>
        <taxon>Arthropoda</taxon>
        <taxon>Hexapoda</taxon>
        <taxon>Insecta</taxon>
        <taxon>Pterygota</taxon>
        <taxon>Neoptera</taxon>
        <taxon>Endopterygota</taxon>
        <taxon>Diptera</taxon>
        <taxon>Nematocera</taxon>
        <taxon>Sciaroidea</taxon>
        <taxon>Sciaridae</taxon>
        <taxon>Pseudolycoriella</taxon>
    </lineage>
</organism>
<reference evidence="1" key="1">
    <citation type="submission" date="2022-07" db="EMBL/GenBank/DDBJ databases">
        <authorList>
            <person name="Trinca V."/>
            <person name="Uliana J.V.C."/>
            <person name="Torres T.T."/>
            <person name="Ward R.J."/>
            <person name="Monesi N."/>
        </authorList>
    </citation>
    <scope>NUCLEOTIDE SEQUENCE</scope>
    <source>
        <strain evidence="1">HSMRA1968</strain>
        <tissue evidence="1">Whole embryos</tissue>
    </source>
</reference>
<name>A0A9Q0S8U5_9DIPT</name>
<keyword evidence="2" id="KW-1185">Reference proteome</keyword>
<protein>
    <submittedName>
        <fullName evidence="1">Uncharacterized protein</fullName>
    </submittedName>
</protein>
<dbReference type="EMBL" id="WJQU01000001">
    <property type="protein sequence ID" value="KAJ6648323.1"/>
    <property type="molecule type" value="Genomic_DNA"/>
</dbReference>
<dbReference type="Proteomes" id="UP001151699">
    <property type="component" value="Chromosome A"/>
</dbReference>
<dbReference type="AlphaFoldDB" id="A0A9Q0S8U5"/>
<evidence type="ECO:0000313" key="1">
    <source>
        <dbReference type="EMBL" id="KAJ6648323.1"/>
    </source>
</evidence>